<feature type="region of interest" description="Disordered" evidence="3">
    <location>
        <begin position="932"/>
        <end position="961"/>
    </location>
</feature>
<dbReference type="EMBL" id="KQ990520">
    <property type="protein sequence ID" value="KZV53210.1"/>
    <property type="molecule type" value="Genomic_DNA"/>
</dbReference>
<dbReference type="Gene3D" id="1.20.5.340">
    <property type="match status" value="1"/>
</dbReference>
<keyword evidence="2" id="KW-0963">Cytoplasm</keyword>
<comment type="subcellular location">
    <subcellularLocation>
        <location evidence="2">Cytoplasm</location>
        <location evidence="2">Cytoskeleton</location>
    </subcellularLocation>
</comment>
<comment type="function">
    <text evidence="2">Involved in regulation of actin and microtubule organization. Part of a WAVE complex that activates the Arp2/3 complex.</text>
</comment>
<keyword evidence="2" id="KW-0009">Actin-binding</keyword>
<proteinExistence type="inferred from homology"/>
<organism evidence="4 5">
    <name type="scientific">Dorcoceras hygrometricum</name>
    <dbReference type="NCBI Taxonomy" id="472368"/>
    <lineage>
        <taxon>Eukaryota</taxon>
        <taxon>Viridiplantae</taxon>
        <taxon>Streptophyta</taxon>
        <taxon>Embryophyta</taxon>
        <taxon>Tracheophyta</taxon>
        <taxon>Spermatophyta</taxon>
        <taxon>Magnoliopsida</taxon>
        <taxon>eudicotyledons</taxon>
        <taxon>Gunneridae</taxon>
        <taxon>Pentapetalae</taxon>
        <taxon>asterids</taxon>
        <taxon>lamiids</taxon>
        <taxon>Lamiales</taxon>
        <taxon>Gesneriaceae</taxon>
        <taxon>Didymocarpoideae</taxon>
        <taxon>Trichosporeae</taxon>
        <taxon>Loxocarpinae</taxon>
        <taxon>Dorcoceras</taxon>
    </lineage>
</organism>
<feature type="compositionally biased region" description="Polar residues" evidence="3">
    <location>
        <begin position="946"/>
        <end position="957"/>
    </location>
</feature>
<name>A0A2Z7D2I4_9LAMI</name>
<comment type="similarity">
    <text evidence="1 2">Belongs to the SCAR/WAVE family.</text>
</comment>
<reference evidence="4 5" key="1">
    <citation type="journal article" date="2015" name="Proc. Natl. Acad. Sci. U.S.A.">
        <title>The resurrection genome of Boea hygrometrica: A blueprint for survival of dehydration.</title>
        <authorList>
            <person name="Xiao L."/>
            <person name="Yang G."/>
            <person name="Zhang L."/>
            <person name="Yang X."/>
            <person name="Zhao S."/>
            <person name="Ji Z."/>
            <person name="Zhou Q."/>
            <person name="Hu M."/>
            <person name="Wang Y."/>
            <person name="Chen M."/>
            <person name="Xu Y."/>
            <person name="Jin H."/>
            <person name="Xiao X."/>
            <person name="Hu G."/>
            <person name="Bao F."/>
            <person name="Hu Y."/>
            <person name="Wan P."/>
            <person name="Li L."/>
            <person name="Deng X."/>
            <person name="Kuang T."/>
            <person name="Xiang C."/>
            <person name="Zhu J.K."/>
            <person name="Oliver M.J."/>
            <person name="He Y."/>
        </authorList>
    </citation>
    <scope>NUCLEOTIDE SEQUENCE [LARGE SCALE GENOMIC DNA]</scope>
    <source>
        <strain evidence="5">cv. XS01</strain>
    </source>
</reference>
<dbReference type="GO" id="GO:0030036">
    <property type="term" value="P:actin cytoskeleton organization"/>
    <property type="evidence" value="ECO:0007669"/>
    <property type="project" value="UniProtKB-UniRule"/>
</dbReference>
<keyword evidence="5" id="KW-1185">Reference proteome</keyword>
<accession>A0A2Z7D2I4</accession>
<dbReference type="GO" id="GO:0005856">
    <property type="term" value="C:cytoskeleton"/>
    <property type="evidence" value="ECO:0007669"/>
    <property type="project" value="UniProtKB-SubCell"/>
</dbReference>
<sequence length="1103" mass="123385">MPLVRVEVRNCYGLGVQELYRMANKEEPEEILYGVTVAGLVGILRQLGDLSEFAAEVFHGLQEELMLMSSRSHNMRARMKQIESAISPLEKVVLAQRSHLHFAYTTGSYWHAHIQGGRNHFVYSDIPQFVMDSYEDCRSPPRLQLLDFDPGGPGSCLKRYSDPNLFKRESMASGEVSDDKVAKDKHRLRIKKKKLWTRNEELAHGATLSHHDGRKHVTQLNVGTNTTQTMPDLDEQSSLDLRNGSAYSEGYFHSRHCTEESGSRESISSPIKRHYVDDELLDYIFLQEKNTDTYDYIQINLSQDQVGCSSPPITWDEKIEALEPKAQEHYCDRTQKDHHEMNQESFSPKYEVETLDGTSLNLETVGKMDSQPSNETLPTWEADEVHLDDIESETDCLMFATDTIQFDHQNSRKRQEIENLSNLVGKAVENELEIRKHNLECHSSYSESYGLVNNSMYKVSSGHDPSSMSPESTSAHFYYNNPVAVKDEFDSTCSAEKALLPAQRAAESMNVNSLQGVDSFETVKNYGITNEESAASSSFCSFGDNNTGVPMINRTGSPVHRKPAIISDVTPIRVWTNGGLLGLEPSKSPDLNVKVGIPKDLVSFLDDYRDKDLQKRFKNFEAGFDTQSFICQEHRESGSHFRKPSWKISPADLGIGLGITSYSRSPNNTISTEARTMSPGSSLPVTSMFQAAKKGEENSRSSVRIAYLRDTLQTTGSNKLLLHGREKNSRPSGCLNYRSFEGNHTRSVSYKKFSGCAKGLVGCESSIPSPSSSPPIGHLKISFQPRDCVETSKLRQNILVRNVNPETNREIFPSFQLVPEISIIRQNIGSDSDKDTFCGSSSSLSDDCLSQQFELNSVQWESGILHCGKDLDLNDGLCRISLTQSAETDQGNGGSHGDIHHGLKSPCVDYSEQISNCLFDFQCREPQSQFTKEPRKFANLKDISKKQGTPTSTTSPPAEQCRAMESHLDDIESKKEAFIDGSYFESDLNCLASTTSHQPKPSPFHQYQDMGIAKMRETKQPESQTSNRRREASQLKGIDKKEGFLQQIRSKSLNLRPTVIGKPKYGEATSNIHVSDILRKVSAIHQVVGSDDGGEGDSNWSDT</sequence>
<protein>
    <recommendedName>
        <fullName evidence="2">Protein SCAR</fullName>
    </recommendedName>
    <alternativeName>
        <fullName evidence="2">Protein WAVE</fullName>
    </alternativeName>
</protein>
<evidence type="ECO:0000313" key="4">
    <source>
        <dbReference type="EMBL" id="KZV53210.1"/>
    </source>
</evidence>
<dbReference type="Gene3D" id="6.10.280.150">
    <property type="match status" value="1"/>
</dbReference>
<dbReference type="InterPro" id="IPR028288">
    <property type="entry name" value="SCAR/WAVE_fam"/>
</dbReference>
<gene>
    <name evidence="4" type="ORF">F511_21467</name>
</gene>
<evidence type="ECO:0000313" key="5">
    <source>
        <dbReference type="Proteomes" id="UP000250235"/>
    </source>
</evidence>
<keyword evidence="2" id="KW-0206">Cytoskeleton</keyword>
<dbReference type="GO" id="GO:0071933">
    <property type="term" value="F:Arp2/3 complex binding"/>
    <property type="evidence" value="ECO:0007669"/>
    <property type="project" value="TreeGrafter"/>
</dbReference>
<dbReference type="PANTHER" id="PTHR12902:SF33">
    <property type="entry name" value="PROTEIN SCAR3"/>
    <property type="match status" value="1"/>
</dbReference>
<dbReference type="AlphaFoldDB" id="A0A2Z7D2I4"/>
<evidence type="ECO:0000256" key="3">
    <source>
        <dbReference type="SAM" id="MobiDB-lite"/>
    </source>
</evidence>
<evidence type="ECO:0000256" key="2">
    <source>
        <dbReference type="RuleBase" id="RU367034"/>
    </source>
</evidence>
<feature type="region of interest" description="Disordered" evidence="3">
    <location>
        <begin position="1016"/>
        <end position="1036"/>
    </location>
</feature>
<dbReference type="GO" id="GO:0034237">
    <property type="term" value="F:protein kinase A regulatory subunit binding"/>
    <property type="evidence" value="ECO:0007669"/>
    <property type="project" value="TreeGrafter"/>
</dbReference>
<dbReference type="GO" id="GO:2000601">
    <property type="term" value="P:positive regulation of Arp2/3 complex-mediated actin nucleation"/>
    <property type="evidence" value="ECO:0007669"/>
    <property type="project" value="TreeGrafter"/>
</dbReference>
<dbReference type="GO" id="GO:0003779">
    <property type="term" value="F:actin binding"/>
    <property type="evidence" value="ECO:0007669"/>
    <property type="project" value="UniProtKB-UniRule"/>
</dbReference>
<dbReference type="OrthoDB" id="753427at2759"/>
<dbReference type="PANTHER" id="PTHR12902">
    <property type="entry name" value="WASP-1"/>
    <property type="match status" value="1"/>
</dbReference>
<evidence type="ECO:0000256" key="1">
    <source>
        <dbReference type="ARBA" id="ARBA00006993"/>
    </source>
</evidence>
<dbReference type="Proteomes" id="UP000250235">
    <property type="component" value="Unassembled WGS sequence"/>
</dbReference>